<reference evidence="2" key="1">
    <citation type="submission" date="2020-01" db="EMBL/GenBank/DDBJ databases">
        <title>Genome Sequencing of Three Apophysomyces-Like Fungal Strains Confirms a Novel Fungal Genus in the Mucoromycota with divergent Burkholderia-like Endosymbiotic Bacteria.</title>
        <authorList>
            <person name="Stajich J.E."/>
            <person name="Macias A.M."/>
            <person name="Carter-House D."/>
            <person name="Lovett B."/>
            <person name="Kasson L.R."/>
            <person name="Berry K."/>
            <person name="Grigoriev I."/>
            <person name="Chang Y."/>
            <person name="Spatafora J."/>
            <person name="Kasson M.T."/>
        </authorList>
    </citation>
    <scope>NUCLEOTIDE SEQUENCE</scope>
    <source>
        <strain evidence="2">NRRL A-21654</strain>
    </source>
</reference>
<comment type="caution">
    <text evidence="2">The sequence shown here is derived from an EMBL/GenBank/DDBJ whole genome shotgun (WGS) entry which is preliminary data.</text>
</comment>
<dbReference type="OrthoDB" id="2972047at2759"/>
<sequence length="159" mass="17431">MARPTALSTLLALVVLLQTIVVSVIATEYRIVNGGGLGWLKNFPKGHGRPPFATPVAVDSNYASIYERWTIDHADEGYIIRNVGTGYTLWAKGEEVEASSEDAQKFYIESHGSGKFTISIPNEDKLVAPGKLGPEYPYTLFLQPANGSPAQTWSFERIN</sequence>
<feature type="signal peptide" evidence="1">
    <location>
        <begin position="1"/>
        <end position="26"/>
    </location>
</feature>
<dbReference type="AlphaFoldDB" id="A0A8H7BRM6"/>
<accession>A0A8H7BRM6</accession>
<dbReference type="EMBL" id="JABAYA010000192">
    <property type="protein sequence ID" value="KAF7722498.1"/>
    <property type="molecule type" value="Genomic_DNA"/>
</dbReference>
<dbReference type="Proteomes" id="UP000605846">
    <property type="component" value="Unassembled WGS sequence"/>
</dbReference>
<keyword evidence="3" id="KW-1185">Reference proteome</keyword>
<name>A0A8H7BRM6_9FUNG</name>
<organism evidence="2 3">
    <name type="scientific">Apophysomyces ossiformis</name>
    <dbReference type="NCBI Taxonomy" id="679940"/>
    <lineage>
        <taxon>Eukaryota</taxon>
        <taxon>Fungi</taxon>
        <taxon>Fungi incertae sedis</taxon>
        <taxon>Mucoromycota</taxon>
        <taxon>Mucoromycotina</taxon>
        <taxon>Mucoromycetes</taxon>
        <taxon>Mucorales</taxon>
        <taxon>Mucorineae</taxon>
        <taxon>Mucoraceae</taxon>
        <taxon>Apophysomyces</taxon>
    </lineage>
</organism>
<evidence type="ECO:0000256" key="1">
    <source>
        <dbReference type="SAM" id="SignalP"/>
    </source>
</evidence>
<dbReference type="SUPFAM" id="SSF50370">
    <property type="entry name" value="Ricin B-like lectins"/>
    <property type="match status" value="1"/>
</dbReference>
<evidence type="ECO:0000313" key="2">
    <source>
        <dbReference type="EMBL" id="KAF7722498.1"/>
    </source>
</evidence>
<gene>
    <name evidence="2" type="ORF">EC973_003090</name>
</gene>
<dbReference type="CDD" id="cd23714">
    <property type="entry name" value="beta-trefoil_Ricin_MtaL"/>
    <property type="match status" value="1"/>
</dbReference>
<proteinExistence type="predicted"/>
<dbReference type="Gene3D" id="2.80.10.50">
    <property type="match status" value="1"/>
</dbReference>
<protein>
    <recommendedName>
        <fullName evidence="4">Ricin B lectin domain-containing protein</fullName>
    </recommendedName>
</protein>
<dbReference type="InterPro" id="IPR035992">
    <property type="entry name" value="Ricin_B-like_lectins"/>
</dbReference>
<evidence type="ECO:0000313" key="3">
    <source>
        <dbReference type="Proteomes" id="UP000605846"/>
    </source>
</evidence>
<feature type="chain" id="PRO_5034559043" description="Ricin B lectin domain-containing protein" evidence="1">
    <location>
        <begin position="27"/>
        <end position="159"/>
    </location>
</feature>
<keyword evidence="1" id="KW-0732">Signal</keyword>
<evidence type="ECO:0008006" key="4">
    <source>
        <dbReference type="Google" id="ProtNLM"/>
    </source>
</evidence>